<dbReference type="Pfam" id="PF00078">
    <property type="entry name" value="RVT_1"/>
    <property type="match status" value="1"/>
</dbReference>
<evidence type="ECO:0000313" key="3">
    <source>
        <dbReference type="Proteomes" id="UP000324800"/>
    </source>
</evidence>
<comment type="caution">
    <text evidence="2">The sequence shown here is derived from an EMBL/GenBank/DDBJ whole genome shotgun (WGS) entry which is preliminary data.</text>
</comment>
<dbReference type="PANTHER" id="PTHR33050:SF7">
    <property type="entry name" value="RIBONUCLEASE H"/>
    <property type="match status" value="1"/>
</dbReference>
<feature type="domain" description="Reverse transcriptase" evidence="1">
    <location>
        <begin position="68"/>
        <end position="200"/>
    </location>
</feature>
<sequence>MVLNVADVSRKENINPNNLANSNRHKEILKNQIEDQKFKKLHKIEFELRIVKQVHDCMITNFYSTYVIQKKGSKWSKELNSRKLNKLTQTAHFEIDNGIIMTLITNLGDFAKELDVEKAYNHIQTSKELQRFLGFKYREKAQTYSTISFDWNMSFQIFCFIMNKILKLFRIKFKIRVASFIDNFLLLSRNKKRLEQDKKDMILFI</sequence>
<organism evidence="2 3">
    <name type="scientific">Streblomastix strix</name>
    <dbReference type="NCBI Taxonomy" id="222440"/>
    <lineage>
        <taxon>Eukaryota</taxon>
        <taxon>Metamonada</taxon>
        <taxon>Preaxostyla</taxon>
        <taxon>Oxymonadida</taxon>
        <taxon>Streblomastigidae</taxon>
        <taxon>Streblomastix</taxon>
    </lineage>
</organism>
<dbReference type="EMBL" id="SNRW01002203">
    <property type="protein sequence ID" value="KAA6393534.1"/>
    <property type="molecule type" value="Genomic_DNA"/>
</dbReference>
<dbReference type="SUPFAM" id="SSF56672">
    <property type="entry name" value="DNA/RNA polymerases"/>
    <property type="match status" value="1"/>
</dbReference>
<dbReference type="InterPro" id="IPR052055">
    <property type="entry name" value="Hepadnavirus_pol/RT"/>
</dbReference>
<dbReference type="InterPro" id="IPR043128">
    <property type="entry name" value="Rev_trsase/Diguanyl_cyclase"/>
</dbReference>
<name>A0A5J4WEX0_9EUKA</name>
<dbReference type="Proteomes" id="UP000324800">
    <property type="component" value="Unassembled WGS sequence"/>
</dbReference>
<reference evidence="2 3" key="1">
    <citation type="submission" date="2019-03" db="EMBL/GenBank/DDBJ databases">
        <title>Single cell metagenomics reveals metabolic interactions within the superorganism composed of flagellate Streblomastix strix and complex community of Bacteroidetes bacteria on its surface.</title>
        <authorList>
            <person name="Treitli S.C."/>
            <person name="Kolisko M."/>
            <person name="Husnik F."/>
            <person name="Keeling P."/>
            <person name="Hampl V."/>
        </authorList>
    </citation>
    <scope>NUCLEOTIDE SEQUENCE [LARGE SCALE GENOMIC DNA]</scope>
    <source>
        <strain evidence="2">ST1C</strain>
    </source>
</reference>
<accession>A0A5J4WEX0</accession>
<dbReference type="AlphaFoldDB" id="A0A5J4WEX0"/>
<evidence type="ECO:0000313" key="2">
    <source>
        <dbReference type="EMBL" id="KAA6393534.1"/>
    </source>
</evidence>
<dbReference type="Gene3D" id="3.30.70.270">
    <property type="match status" value="1"/>
</dbReference>
<dbReference type="Gene3D" id="3.10.10.10">
    <property type="entry name" value="HIV Type 1 Reverse Transcriptase, subunit A, domain 1"/>
    <property type="match status" value="1"/>
</dbReference>
<dbReference type="OrthoDB" id="3863715at2759"/>
<dbReference type="InterPro" id="IPR043502">
    <property type="entry name" value="DNA/RNA_pol_sf"/>
</dbReference>
<dbReference type="InterPro" id="IPR000477">
    <property type="entry name" value="RT_dom"/>
</dbReference>
<proteinExistence type="predicted"/>
<gene>
    <name evidence="2" type="ORF">EZS28_010939</name>
</gene>
<dbReference type="PANTHER" id="PTHR33050">
    <property type="entry name" value="REVERSE TRANSCRIPTASE DOMAIN-CONTAINING PROTEIN"/>
    <property type="match status" value="1"/>
</dbReference>
<protein>
    <recommendedName>
        <fullName evidence="1">Reverse transcriptase domain-containing protein</fullName>
    </recommendedName>
</protein>
<evidence type="ECO:0000259" key="1">
    <source>
        <dbReference type="Pfam" id="PF00078"/>
    </source>
</evidence>